<sequence>MVDFTRKFIEPDPSGFGEFEVTGRPLAGNTYKLVITVPRYDAVTSVDRVLVLLKDGTTLQTLLMTNVGGRRGASLFNTNITIPIQDFLIAIEGLDKTGHTFRRLDPKLIAPLALKLECKQMGRQYRVQDGNVYVNETYNVTYTVYNIGSTEADIDVMISDQDGLTPIPTAHSYTLQGRDNVTRQFLMRVGSEVGHVE</sequence>
<dbReference type="EMBL" id="JAEAOA010001337">
    <property type="protein sequence ID" value="KAK3597077.1"/>
    <property type="molecule type" value="Genomic_DNA"/>
</dbReference>
<protein>
    <submittedName>
        <fullName evidence="1">Uncharacterized protein</fullName>
    </submittedName>
</protein>
<gene>
    <name evidence="1" type="ORF">CHS0354_022084</name>
</gene>
<reference evidence="1" key="2">
    <citation type="journal article" date="2021" name="Genome Biol. Evol.">
        <title>Developing a high-quality reference genome for a parasitic bivalve with doubly uniparental inheritance (Bivalvia: Unionida).</title>
        <authorList>
            <person name="Smith C.H."/>
        </authorList>
    </citation>
    <scope>NUCLEOTIDE SEQUENCE</scope>
    <source>
        <strain evidence="1">CHS0354</strain>
        <tissue evidence="1">Mantle</tissue>
    </source>
</reference>
<accession>A0AAE0W1K3</accession>
<dbReference type="Proteomes" id="UP001195483">
    <property type="component" value="Unassembled WGS sequence"/>
</dbReference>
<dbReference type="AlphaFoldDB" id="A0AAE0W1K3"/>
<name>A0AAE0W1K3_9BIVA</name>
<reference evidence="1" key="3">
    <citation type="submission" date="2023-05" db="EMBL/GenBank/DDBJ databases">
        <authorList>
            <person name="Smith C.H."/>
        </authorList>
    </citation>
    <scope>NUCLEOTIDE SEQUENCE</scope>
    <source>
        <strain evidence="1">CHS0354</strain>
        <tissue evidence="1">Mantle</tissue>
    </source>
</reference>
<organism evidence="1 2">
    <name type="scientific">Potamilus streckersoni</name>
    <dbReference type="NCBI Taxonomy" id="2493646"/>
    <lineage>
        <taxon>Eukaryota</taxon>
        <taxon>Metazoa</taxon>
        <taxon>Spiralia</taxon>
        <taxon>Lophotrochozoa</taxon>
        <taxon>Mollusca</taxon>
        <taxon>Bivalvia</taxon>
        <taxon>Autobranchia</taxon>
        <taxon>Heteroconchia</taxon>
        <taxon>Palaeoheterodonta</taxon>
        <taxon>Unionida</taxon>
        <taxon>Unionoidea</taxon>
        <taxon>Unionidae</taxon>
        <taxon>Ambleminae</taxon>
        <taxon>Lampsilini</taxon>
        <taxon>Potamilus</taxon>
    </lineage>
</organism>
<evidence type="ECO:0000313" key="1">
    <source>
        <dbReference type="EMBL" id="KAK3597077.1"/>
    </source>
</evidence>
<evidence type="ECO:0000313" key="2">
    <source>
        <dbReference type="Proteomes" id="UP001195483"/>
    </source>
</evidence>
<comment type="caution">
    <text evidence="1">The sequence shown here is derived from an EMBL/GenBank/DDBJ whole genome shotgun (WGS) entry which is preliminary data.</text>
</comment>
<reference evidence="1" key="1">
    <citation type="journal article" date="2021" name="Genome Biol. Evol.">
        <title>A High-Quality Reference Genome for a Parasitic Bivalve with Doubly Uniparental Inheritance (Bivalvia: Unionida).</title>
        <authorList>
            <person name="Smith C.H."/>
        </authorList>
    </citation>
    <scope>NUCLEOTIDE SEQUENCE</scope>
    <source>
        <strain evidence="1">CHS0354</strain>
    </source>
</reference>
<proteinExistence type="predicted"/>
<keyword evidence="2" id="KW-1185">Reference proteome</keyword>